<gene>
    <name evidence="4" type="ORF">EW093_00610</name>
</gene>
<dbReference type="GO" id="GO:0005829">
    <property type="term" value="C:cytosol"/>
    <property type="evidence" value="ECO:0007669"/>
    <property type="project" value="TreeGrafter"/>
</dbReference>
<evidence type="ECO:0000256" key="1">
    <source>
        <dbReference type="ARBA" id="ARBA00009091"/>
    </source>
</evidence>
<dbReference type="GO" id="GO:0051082">
    <property type="term" value="F:unfolded protein binding"/>
    <property type="evidence" value="ECO:0007669"/>
    <property type="project" value="InterPro"/>
</dbReference>
<dbReference type="AlphaFoldDB" id="A0A5C1Q8Q8"/>
<dbReference type="KEGG" id="sper:EW093_00610"/>
<dbReference type="Gene3D" id="3.30.910.20">
    <property type="entry name" value="Skp domain"/>
    <property type="match status" value="1"/>
</dbReference>
<evidence type="ECO:0000256" key="2">
    <source>
        <dbReference type="ARBA" id="ARBA00022729"/>
    </source>
</evidence>
<evidence type="ECO:0000313" key="4">
    <source>
        <dbReference type="EMBL" id="QEN03266.1"/>
    </source>
</evidence>
<protein>
    <submittedName>
        <fullName evidence="4">OmpH family outer membrane protein</fullName>
    </submittedName>
</protein>
<dbReference type="GO" id="GO:0050821">
    <property type="term" value="P:protein stabilization"/>
    <property type="evidence" value="ECO:0007669"/>
    <property type="project" value="TreeGrafter"/>
</dbReference>
<evidence type="ECO:0000313" key="5">
    <source>
        <dbReference type="Proteomes" id="UP000323824"/>
    </source>
</evidence>
<accession>A0A5C1Q8Q8</accession>
<reference evidence="4 5" key="2">
    <citation type="submission" date="2019-09" db="EMBL/GenBank/DDBJ databases">
        <title>Complete Genome Sequence and Methylome Analysis of free living Spirochaetas.</title>
        <authorList>
            <person name="Leshcheva N."/>
            <person name="Mikheeva N."/>
        </authorList>
    </citation>
    <scope>NUCLEOTIDE SEQUENCE [LARGE SCALE GENOMIC DNA]</scope>
    <source>
        <strain evidence="4 5">P</strain>
    </source>
</reference>
<dbReference type="Proteomes" id="UP000323824">
    <property type="component" value="Chromosome"/>
</dbReference>
<dbReference type="RefSeq" id="WP_149566526.1">
    <property type="nucleotide sequence ID" value="NZ_CP035807.1"/>
</dbReference>
<feature type="signal peptide" evidence="3">
    <location>
        <begin position="1"/>
        <end position="19"/>
    </location>
</feature>
<dbReference type="SMART" id="SM00935">
    <property type="entry name" value="OmpH"/>
    <property type="match status" value="1"/>
</dbReference>
<reference evidence="4 5" key="1">
    <citation type="submission" date="2019-02" db="EMBL/GenBank/DDBJ databases">
        <authorList>
            <person name="Fomenkov A."/>
            <person name="Dubinina G."/>
            <person name="Grabovich M."/>
            <person name="Vincze T."/>
            <person name="Roberts R.J."/>
        </authorList>
    </citation>
    <scope>NUCLEOTIDE SEQUENCE [LARGE SCALE GENOMIC DNA]</scope>
    <source>
        <strain evidence="4 5">P</strain>
    </source>
</reference>
<dbReference type="InterPro" id="IPR024930">
    <property type="entry name" value="Skp_dom_sf"/>
</dbReference>
<dbReference type="SUPFAM" id="SSF111384">
    <property type="entry name" value="OmpH-like"/>
    <property type="match status" value="1"/>
</dbReference>
<proteinExistence type="inferred from homology"/>
<organism evidence="4 5">
    <name type="scientific">Thiospirochaeta perfilievii</name>
    <dbReference type="NCBI Taxonomy" id="252967"/>
    <lineage>
        <taxon>Bacteria</taxon>
        <taxon>Pseudomonadati</taxon>
        <taxon>Spirochaetota</taxon>
        <taxon>Spirochaetia</taxon>
        <taxon>Spirochaetales</taxon>
        <taxon>Spirochaetaceae</taxon>
        <taxon>Thiospirochaeta</taxon>
    </lineage>
</organism>
<keyword evidence="5" id="KW-1185">Reference proteome</keyword>
<dbReference type="OrthoDB" id="370855at2"/>
<dbReference type="EMBL" id="CP035807">
    <property type="protein sequence ID" value="QEN03266.1"/>
    <property type="molecule type" value="Genomic_DNA"/>
</dbReference>
<dbReference type="PANTHER" id="PTHR35089:SF1">
    <property type="entry name" value="CHAPERONE PROTEIN SKP"/>
    <property type="match status" value="1"/>
</dbReference>
<keyword evidence="2 3" id="KW-0732">Signal</keyword>
<dbReference type="Pfam" id="PF03938">
    <property type="entry name" value="OmpH"/>
    <property type="match status" value="1"/>
</dbReference>
<evidence type="ECO:0000256" key="3">
    <source>
        <dbReference type="SAM" id="SignalP"/>
    </source>
</evidence>
<comment type="similarity">
    <text evidence="1">Belongs to the Skp family.</text>
</comment>
<feature type="chain" id="PRO_5022739391" evidence="3">
    <location>
        <begin position="20"/>
        <end position="169"/>
    </location>
</feature>
<name>A0A5C1Q8Q8_9SPIO</name>
<dbReference type="InterPro" id="IPR005632">
    <property type="entry name" value="Chaperone_Skp"/>
</dbReference>
<sequence length="169" mass="19698">MKNRVFITILILISFNISANDITKVGIVNVNEVYTRFIKESADVRKFDELKRSIQEEISKRKIEIDQIDKELIEARDDDNQELVVELESELQIKKINLQEYTKYKNRDLNARISSDATKSDFADKLQEAIQSVGLKNGYSVIFQKTDPNLLWFQPDVEITELVIQELMN</sequence>
<dbReference type="PANTHER" id="PTHR35089">
    <property type="entry name" value="CHAPERONE PROTEIN SKP"/>
    <property type="match status" value="1"/>
</dbReference>